<evidence type="ECO:0000313" key="8">
    <source>
        <dbReference type="EMBL" id="KCZ91717.1"/>
    </source>
</evidence>
<proteinExistence type="inferred from homology"/>
<comment type="subcellular location">
    <subcellularLocation>
        <location evidence="7">Cytoplasm</location>
    </subcellularLocation>
</comment>
<organism evidence="8 9">
    <name type="scientific">Hyphomonas johnsonii MHS-2</name>
    <dbReference type="NCBI Taxonomy" id="1280950"/>
    <lineage>
        <taxon>Bacteria</taxon>
        <taxon>Pseudomonadati</taxon>
        <taxon>Pseudomonadota</taxon>
        <taxon>Alphaproteobacteria</taxon>
        <taxon>Hyphomonadales</taxon>
        <taxon>Hyphomonadaceae</taxon>
        <taxon>Hyphomonas</taxon>
    </lineage>
</organism>
<comment type="pathway">
    <text evidence="7">Metabolic intermediate biosynthesis; chorismate biosynthesis; chorismate from D-erythrose 4-phosphate and phosphoenolpyruvate: step 5/7.</text>
</comment>
<dbReference type="AlphaFoldDB" id="A0A059FM76"/>
<evidence type="ECO:0000256" key="7">
    <source>
        <dbReference type="HAMAP-Rule" id="MF_00109"/>
    </source>
</evidence>
<feature type="binding site" evidence="7">
    <location>
        <position position="34"/>
    </location>
    <ligand>
        <name>Mg(2+)</name>
        <dbReference type="ChEBI" id="CHEBI:18420"/>
    </ligand>
</feature>
<dbReference type="Pfam" id="PF01202">
    <property type="entry name" value="SKI"/>
    <property type="match status" value="1"/>
</dbReference>
<dbReference type="GO" id="GO:0009423">
    <property type="term" value="P:chorismate biosynthetic process"/>
    <property type="evidence" value="ECO:0007669"/>
    <property type="project" value="UniProtKB-UniRule"/>
</dbReference>
<comment type="similarity">
    <text evidence="7">Belongs to the shikimate kinase family.</text>
</comment>
<comment type="subunit">
    <text evidence="7">Monomer.</text>
</comment>
<evidence type="ECO:0000256" key="1">
    <source>
        <dbReference type="ARBA" id="ARBA00022605"/>
    </source>
</evidence>
<feature type="binding site" evidence="7">
    <location>
        <position position="155"/>
    </location>
    <ligand>
        <name>substrate</name>
    </ligand>
</feature>
<evidence type="ECO:0000256" key="2">
    <source>
        <dbReference type="ARBA" id="ARBA00022679"/>
    </source>
</evidence>
<dbReference type="Gene3D" id="3.40.50.300">
    <property type="entry name" value="P-loop containing nucleotide triphosphate hydrolases"/>
    <property type="match status" value="1"/>
</dbReference>
<name>A0A059FM76_9PROT</name>
<evidence type="ECO:0000256" key="3">
    <source>
        <dbReference type="ARBA" id="ARBA00022741"/>
    </source>
</evidence>
<keyword evidence="1 7" id="KW-0028">Amino-acid biosynthesis</keyword>
<dbReference type="GO" id="GO:0008652">
    <property type="term" value="P:amino acid biosynthetic process"/>
    <property type="evidence" value="ECO:0007669"/>
    <property type="project" value="UniProtKB-KW"/>
</dbReference>
<reference evidence="8 9" key="1">
    <citation type="journal article" date="2014" name="Antonie Van Leeuwenhoek">
        <title>Hyphomonas beringensis sp. nov. and Hyphomonas chukchiensis sp. nov., isolated from surface seawater of the Bering Sea and Chukchi Sea.</title>
        <authorList>
            <person name="Li C."/>
            <person name="Lai Q."/>
            <person name="Li G."/>
            <person name="Dong C."/>
            <person name="Wang J."/>
            <person name="Liao Y."/>
            <person name="Shao Z."/>
        </authorList>
    </citation>
    <scope>NUCLEOTIDE SEQUENCE [LARGE SCALE GENOMIC DNA]</scope>
    <source>
        <strain evidence="8 9">MHS-2</strain>
    </source>
</reference>
<dbReference type="eggNOG" id="COG0703">
    <property type="taxonomic scope" value="Bacteria"/>
</dbReference>
<dbReference type="STRING" id="1280950.HJO_11387"/>
<keyword evidence="6 7" id="KW-0057">Aromatic amino acid biosynthesis</keyword>
<dbReference type="EMBL" id="ARYK01000005">
    <property type="protein sequence ID" value="KCZ91717.1"/>
    <property type="molecule type" value="Genomic_DNA"/>
</dbReference>
<keyword evidence="4 7" id="KW-0418">Kinase</keyword>
<evidence type="ECO:0000256" key="5">
    <source>
        <dbReference type="ARBA" id="ARBA00022840"/>
    </source>
</evidence>
<feature type="binding site" evidence="7">
    <location>
        <position position="76"/>
    </location>
    <ligand>
        <name>substrate</name>
    </ligand>
</feature>
<keyword evidence="7" id="KW-0460">Magnesium</keyword>
<comment type="cofactor">
    <cofactor evidence="7">
        <name>Mg(2+)</name>
        <dbReference type="ChEBI" id="CHEBI:18420"/>
    </cofactor>
    <text evidence="7">Binds 1 Mg(2+) ion per subunit.</text>
</comment>
<dbReference type="PANTHER" id="PTHR21087:SF16">
    <property type="entry name" value="SHIKIMATE KINASE 1, CHLOROPLASTIC"/>
    <property type="match status" value="1"/>
</dbReference>
<dbReference type="PANTHER" id="PTHR21087">
    <property type="entry name" value="SHIKIMATE KINASE"/>
    <property type="match status" value="1"/>
</dbReference>
<gene>
    <name evidence="7" type="primary">aroK</name>
    <name evidence="8" type="ORF">HJO_11387</name>
</gene>
<feature type="binding site" evidence="7">
    <location>
        <position position="136"/>
    </location>
    <ligand>
        <name>ATP</name>
        <dbReference type="ChEBI" id="CHEBI:30616"/>
    </ligand>
</feature>
<evidence type="ECO:0000256" key="6">
    <source>
        <dbReference type="ARBA" id="ARBA00023141"/>
    </source>
</evidence>
<dbReference type="PATRIC" id="fig|1280950.3.peg.2281"/>
<comment type="catalytic activity">
    <reaction evidence="7">
        <text>shikimate + ATP = 3-phosphoshikimate + ADP + H(+)</text>
        <dbReference type="Rhea" id="RHEA:13121"/>
        <dbReference type="ChEBI" id="CHEBI:15378"/>
        <dbReference type="ChEBI" id="CHEBI:30616"/>
        <dbReference type="ChEBI" id="CHEBI:36208"/>
        <dbReference type="ChEBI" id="CHEBI:145989"/>
        <dbReference type="ChEBI" id="CHEBI:456216"/>
        <dbReference type="EC" id="2.7.1.71"/>
    </reaction>
</comment>
<dbReference type="Proteomes" id="UP000025171">
    <property type="component" value="Unassembled WGS sequence"/>
</dbReference>
<dbReference type="InterPro" id="IPR031322">
    <property type="entry name" value="Shikimate/glucono_kinase"/>
</dbReference>
<feature type="binding site" evidence="7">
    <location>
        <begin position="30"/>
        <end position="35"/>
    </location>
    <ligand>
        <name>ATP</name>
        <dbReference type="ChEBI" id="CHEBI:30616"/>
    </ligand>
</feature>
<keyword evidence="7" id="KW-0479">Metal-binding</keyword>
<protein>
    <recommendedName>
        <fullName evidence="7">Shikimate kinase</fullName>
        <shortName evidence="7">SK</shortName>
        <ecNumber evidence="7">2.7.1.71</ecNumber>
    </recommendedName>
</protein>
<dbReference type="GO" id="GO:0004765">
    <property type="term" value="F:shikimate kinase activity"/>
    <property type="evidence" value="ECO:0007669"/>
    <property type="project" value="UniProtKB-UniRule"/>
</dbReference>
<feature type="binding site" evidence="7">
    <location>
        <position position="52"/>
    </location>
    <ligand>
        <name>substrate</name>
    </ligand>
</feature>
<dbReference type="OrthoDB" id="9800332at2"/>
<keyword evidence="2 7" id="KW-0808">Transferase</keyword>
<dbReference type="HAMAP" id="MF_00109">
    <property type="entry name" value="Shikimate_kinase"/>
    <property type="match status" value="1"/>
</dbReference>
<dbReference type="PRINTS" id="PR01100">
    <property type="entry name" value="SHIKIMTKNASE"/>
</dbReference>
<dbReference type="GO" id="GO:0009073">
    <property type="term" value="P:aromatic amino acid family biosynthetic process"/>
    <property type="evidence" value="ECO:0007669"/>
    <property type="project" value="UniProtKB-KW"/>
</dbReference>
<dbReference type="SUPFAM" id="SSF52540">
    <property type="entry name" value="P-loop containing nucleoside triphosphate hydrolases"/>
    <property type="match status" value="1"/>
</dbReference>
<dbReference type="GO" id="GO:0005829">
    <property type="term" value="C:cytosol"/>
    <property type="evidence" value="ECO:0007669"/>
    <property type="project" value="TreeGrafter"/>
</dbReference>
<feature type="binding site" evidence="7">
    <location>
        <position position="98"/>
    </location>
    <ligand>
        <name>substrate</name>
    </ligand>
</feature>
<dbReference type="CDD" id="cd00464">
    <property type="entry name" value="SK"/>
    <property type="match status" value="1"/>
</dbReference>
<evidence type="ECO:0000313" key="9">
    <source>
        <dbReference type="Proteomes" id="UP000025171"/>
    </source>
</evidence>
<dbReference type="GO" id="GO:0005524">
    <property type="term" value="F:ATP binding"/>
    <property type="evidence" value="ECO:0007669"/>
    <property type="project" value="UniProtKB-UniRule"/>
</dbReference>
<dbReference type="NCBIfam" id="NF010552">
    <property type="entry name" value="PRK13946.1"/>
    <property type="match status" value="1"/>
</dbReference>
<comment type="function">
    <text evidence="7">Catalyzes the specific phosphorylation of the 3-hydroxyl group of shikimic acid using ATP as a cosubstrate.</text>
</comment>
<keyword evidence="7" id="KW-0963">Cytoplasm</keyword>
<dbReference type="InterPro" id="IPR027417">
    <property type="entry name" value="P-loop_NTPase"/>
</dbReference>
<dbReference type="RefSeq" id="WP_035616987.1">
    <property type="nucleotide sequence ID" value="NZ_ARYK01000005.1"/>
</dbReference>
<keyword evidence="9" id="KW-1185">Reference proteome</keyword>
<comment type="caution">
    <text evidence="7">Lacks conserved residue(s) required for the propagation of feature annotation.</text>
</comment>
<dbReference type="InterPro" id="IPR000623">
    <property type="entry name" value="Shikimate_kinase/TSH1"/>
</dbReference>
<dbReference type="UniPathway" id="UPA00053">
    <property type="reaction ID" value="UER00088"/>
</dbReference>
<keyword evidence="5 7" id="KW-0067">ATP-binding</keyword>
<sequence>MPADSDSPAPVSPPAPAYATRTIALVGLMGAGKSTVGRRLAHRLGRTFYDSDQEIEKAAGLSVADIFSLHGEADFRRGEQQVLKRLLAEEPHVLATGGGAYLNEETRTLLREKAVTIWLNADLETLWRRVQKKSTRPLLRRDDAKSVLANLFVEREPIYSQADLVVDSKDGPHGTTVNAILKALKTWTPQ</sequence>
<dbReference type="EC" id="2.7.1.71" evidence="7"/>
<keyword evidence="3 7" id="KW-0547">Nucleotide-binding</keyword>
<dbReference type="GO" id="GO:0000287">
    <property type="term" value="F:magnesium ion binding"/>
    <property type="evidence" value="ECO:0007669"/>
    <property type="project" value="UniProtKB-UniRule"/>
</dbReference>
<accession>A0A059FM76</accession>
<comment type="caution">
    <text evidence="8">The sequence shown here is derived from an EMBL/GenBank/DDBJ whole genome shotgun (WGS) entry which is preliminary data.</text>
</comment>
<evidence type="ECO:0000256" key="4">
    <source>
        <dbReference type="ARBA" id="ARBA00022777"/>
    </source>
</evidence>